<evidence type="ECO:0000313" key="2">
    <source>
        <dbReference type="EnsemblPlants" id="PGSC0003DMT400030649"/>
    </source>
</evidence>
<dbReference type="Proteomes" id="UP000011115">
    <property type="component" value="Unassembled WGS sequence"/>
</dbReference>
<sequence>MDSACKAQYLPLSSPKIDDEQVTGSTGQKIKLSDSGKAQGKGCIQWYTVVYIKKFNIQVQKISTGDRRAVLGCIHLVYSPIYKKMGRNTCRIQPYTFDVYTDLSVEREAATGPKGPNYFLFLSIILIVFTFVYFTSNLLFDLV</sequence>
<reference evidence="2" key="2">
    <citation type="submission" date="2015-06" db="UniProtKB">
        <authorList>
            <consortium name="EnsemblPlants"/>
        </authorList>
    </citation>
    <scope>IDENTIFICATION</scope>
    <source>
        <strain evidence="2">DM1-3 516 R44</strain>
    </source>
</reference>
<name>M1AUK6_SOLTU</name>
<protein>
    <submittedName>
        <fullName evidence="2">Uncharacterized protein</fullName>
    </submittedName>
</protein>
<dbReference type="InParanoid" id="M1AUK6"/>
<keyword evidence="3" id="KW-1185">Reference proteome</keyword>
<reference evidence="3" key="1">
    <citation type="journal article" date="2011" name="Nature">
        <title>Genome sequence and analysis of the tuber crop potato.</title>
        <authorList>
            <consortium name="The Potato Genome Sequencing Consortium"/>
        </authorList>
    </citation>
    <scope>NUCLEOTIDE SEQUENCE [LARGE SCALE GENOMIC DNA]</scope>
    <source>
        <strain evidence="3">cv. DM1-3 516 R44</strain>
    </source>
</reference>
<dbReference type="AlphaFoldDB" id="M1AUK6"/>
<feature type="transmembrane region" description="Helical" evidence="1">
    <location>
        <begin position="118"/>
        <end position="140"/>
    </location>
</feature>
<proteinExistence type="predicted"/>
<keyword evidence="1" id="KW-0812">Transmembrane</keyword>
<dbReference type="PaxDb" id="4113-PGSC0003DMT400030649"/>
<keyword evidence="1" id="KW-1133">Transmembrane helix</keyword>
<evidence type="ECO:0000256" key="1">
    <source>
        <dbReference type="SAM" id="Phobius"/>
    </source>
</evidence>
<dbReference type="EnsemblPlants" id="PGSC0003DMT400030649">
    <property type="protein sequence ID" value="PGSC0003DMT400030649"/>
    <property type="gene ID" value="PGSC0003DMG400011739"/>
</dbReference>
<dbReference type="Gramene" id="PGSC0003DMT400030649">
    <property type="protein sequence ID" value="PGSC0003DMT400030649"/>
    <property type="gene ID" value="PGSC0003DMG400011739"/>
</dbReference>
<dbReference type="HOGENOM" id="CLU_1809628_0_0_1"/>
<evidence type="ECO:0000313" key="3">
    <source>
        <dbReference type="Proteomes" id="UP000011115"/>
    </source>
</evidence>
<keyword evidence="1" id="KW-0472">Membrane</keyword>
<accession>M1AUK6</accession>
<organism evidence="2 3">
    <name type="scientific">Solanum tuberosum</name>
    <name type="common">Potato</name>
    <dbReference type="NCBI Taxonomy" id="4113"/>
    <lineage>
        <taxon>Eukaryota</taxon>
        <taxon>Viridiplantae</taxon>
        <taxon>Streptophyta</taxon>
        <taxon>Embryophyta</taxon>
        <taxon>Tracheophyta</taxon>
        <taxon>Spermatophyta</taxon>
        <taxon>Magnoliopsida</taxon>
        <taxon>eudicotyledons</taxon>
        <taxon>Gunneridae</taxon>
        <taxon>Pentapetalae</taxon>
        <taxon>asterids</taxon>
        <taxon>lamiids</taxon>
        <taxon>Solanales</taxon>
        <taxon>Solanaceae</taxon>
        <taxon>Solanoideae</taxon>
        <taxon>Solaneae</taxon>
        <taxon>Solanum</taxon>
    </lineage>
</organism>